<keyword evidence="7" id="KW-0808">Transferase</keyword>
<comment type="caution">
    <text evidence="18">The sequence shown here is derived from an EMBL/GenBank/DDBJ whole genome shotgun (WGS) entry which is preliminary data.</text>
</comment>
<feature type="chain" id="PRO_5046361643" description="histidine kinase" evidence="15">
    <location>
        <begin position="24"/>
        <end position="737"/>
    </location>
</feature>
<dbReference type="InterPro" id="IPR000014">
    <property type="entry name" value="PAS"/>
</dbReference>
<proteinExistence type="inferred from homology"/>
<dbReference type="InterPro" id="IPR036097">
    <property type="entry name" value="HisK_dim/P_sf"/>
</dbReference>
<dbReference type="CDD" id="cd00130">
    <property type="entry name" value="PAS"/>
    <property type="match status" value="1"/>
</dbReference>
<evidence type="ECO:0000259" key="16">
    <source>
        <dbReference type="PROSITE" id="PS50109"/>
    </source>
</evidence>
<dbReference type="SUPFAM" id="SSF47384">
    <property type="entry name" value="Homodimeric domain of signal transducing histidine kinase"/>
    <property type="match status" value="1"/>
</dbReference>
<dbReference type="Gene3D" id="3.40.190.10">
    <property type="entry name" value="Periplasmic binding protein-like II"/>
    <property type="match status" value="2"/>
</dbReference>
<comment type="catalytic activity">
    <reaction evidence="13">
        <text>N(6)-(pyridoxal phosphate)-L-lysyl-[4-amino-5-hydroxymethyl-2-methylpyrimidine phosphate synthase] + L-histidyl-[4-amino-5-hydroxymethyl-2-methylpyrimidine phosphate synthase] + 2 Fe(3+) + 4 H2O = L-lysyl-[4-amino-5-hydroxymethyl-2-methylpyrimidine phosphate synthase] + (2S)-2-amino-5-hydroxy-4-oxopentanoyl-[4-amino-5-hydroxymethyl-2-methylpyrimidine phosphate synthase] + 4-amino-2-methyl-5-(phosphooxymethyl)pyrimidine + 3-oxopropanoate + 2 Fe(2+) + 2 H(+)</text>
        <dbReference type="Rhea" id="RHEA:65756"/>
        <dbReference type="Rhea" id="RHEA-COMP:16892"/>
        <dbReference type="Rhea" id="RHEA-COMP:16893"/>
        <dbReference type="Rhea" id="RHEA-COMP:16894"/>
        <dbReference type="Rhea" id="RHEA-COMP:16895"/>
        <dbReference type="ChEBI" id="CHEBI:15377"/>
        <dbReference type="ChEBI" id="CHEBI:15378"/>
        <dbReference type="ChEBI" id="CHEBI:29033"/>
        <dbReference type="ChEBI" id="CHEBI:29034"/>
        <dbReference type="ChEBI" id="CHEBI:29969"/>
        <dbReference type="ChEBI" id="CHEBI:29979"/>
        <dbReference type="ChEBI" id="CHEBI:33190"/>
        <dbReference type="ChEBI" id="CHEBI:58354"/>
        <dbReference type="ChEBI" id="CHEBI:143915"/>
        <dbReference type="ChEBI" id="CHEBI:157692"/>
    </reaction>
    <physiologicalReaction direction="left-to-right" evidence="13">
        <dbReference type="Rhea" id="RHEA:65757"/>
    </physiologicalReaction>
</comment>
<accession>A0ABW4IAE6</accession>
<dbReference type="InterPro" id="IPR027939">
    <property type="entry name" value="NMT1/THI5"/>
</dbReference>
<dbReference type="EC" id="2.7.13.3" evidence="6"/>
<keyword evidence="11" id="KW-0408">Iron</keyword>
<feature type="transmembrane region" description="Helical" evidence="14">
    <location>
        <begin position="327"/>
        <end position="348"/>
    </location>
</feature>
<keyword evidence="9" id="KW-0663">Pyridoxal phosphate</keyword>
<feature type="domain" description="PAS" evidence="17">
    <location>
        <begin position="380"/>
        <end position="445"/>
    </location>
</feature>
<evidence type="ECO:0000259" key="17">
    <source>
        <dbReference type="PROSITE" id="PS50112"/>
    </source>
</evidence>
<evidence type="ECO:0000256" key="11">
    <source>
        <dbReference type="ARBA" id="ARBA00023004"/>
    </source>
</evidence>
<dbReference type="InterPro" id="IPR035965">
    <property type="entry name" value="PAS-like_dom_sf"/>
</dbReference>
<dbReference type="Pfam" id="PF09084">
    <property type="entry name" value="NMT1"/>
    <property type="match status" value="1"/>
</dbReference>
<evidence type="ECO:0000256" key="8">
    <source>
        <dbReference type="ARBA" id="ARBA00022723"/>
    </source>
</evidence>
<evidence type="ECO:0000256" key="4">
    <source>
        <dbReference type="ARBA" id="ARBA00009406"/>
    </source>
</evidence>
<keyword evidence="15" id="KW-0732">Signal</keyword>
<evidence type="ECO:0000256" key="14">
    <source>
        <dbReference type="SAM" id="Phobius"/>
    </source>
</evidence>
<keyword evidence="19" id="KW-1185">Reference proteome</keyword>
<keyword evidence="14" id="KW-0472">Membrane</keyword>
<keyword evidence="14" id="KW-0812">Transmembrane</keyword>
<feature type="signal peptide" evidence="15">
    <location>
        <begin position="1"/>
        <end position="23"/>
    </location>
</feature>
<dbReference type="PROSITE" id="PS50112">
    <property type="entry name" value="PAS"/>
    <property type="match status" value="1"/>
</dbReference>
<evidence type="ECO:0000256" key="1">
    <source>
        <dbReference type="ARBA" id="ARBA00000085"/>
    </source>
</evidence>
<protein>
    <recommendedName>
        <fullName evidence="6">histidine kinase</fullName>
        <ecNumber evidence="6">2.7.13.3</ecNumber>
    </recommendedName>
    <alternativeName>
        <fullName evidence="12">Thiamine pyrimidine synthase</fullName>
    </alternativeName>
</protein>
<evidence type="ECO:0000256" key="13">
    <source>
        <dbReference type="ARBA" id="ARBA00048179"/>
    </source>
</evidence>
<dbReference type="PANTHER" id="PTHR31528:SF1">
    <property type="entry name" value="4-AMINO-5-HYDROXYMETHYL-2-METHYLPYRIMIDINE PHOSPHATE SYNTHASE THI11-RELATED"/>
    <property type="match status" value="1"/>
</dbReference>
<organism evidence="18 19">
    <name type="scientific">Pseudopedobacter beijingensis</name>
    <dbReference type="NCBI Taxonomy" id="1207056"/>
    <lineage>
        <taxon>Bacteria</taxon>
        <taxon>Pseudomonadati</taxon>
        <taxon>Bacteroidota</taxon>
        <taxon>Sphingobacteriia</taxon>
        <taxon>Sphingobacteriales</taxon>
        <taxon>Sphingobacteriaceae</taxon>
        <taxon>Pseudopedobacter</taxon>
    </lineage>
</organism>
<dbReference type="PRINTS" id="PR00344">
    <property type="entry name" value="BCTRLSENSOR"/>
</dbReference>
<dbReference type="EMBL" id="JBHUDG010000002">
    <property type="protein sequence ID" value="MFD1628551.1"/>
    <property type="molecule type" value="Genomic_DNA"/>
</dbReference>
<dbReference type="PANTHER" id="PTHR31528">
    <property type="entry name" value="4-AMINO-5-HYDROXYMETHYL-2-METHYLPYRIMIDINE PHOSPHATE SYNTHASE THI11-RELATED"/>
    <property type="match status" value="1"/>
</dbReference>
<keyword evidence="8" id="KW-0479">Metal-binding</keyword>
<dbReference type="SMART" id="SM00387">
    <property type="entry name" value="HATPase_c"/>
    <property type="match status" value="1"/>
</dbReference>
<comment type="similarity">
    <text evidence="4">Belongs to the NMT1/THI5 family.</text>
</comment>
<dbReference type="SUPFAM" id="SSF55785">
    <property type="entry name" value="PYP-like sensor domain (PAS domain)"/>
    <property type="match status" value="1"/>
</dbReference>
<comment type="pathway">
    <text evidence="3">Cofactor biosynthesis; thiamine diphosphate biosynthesis.</text>
</comment>
<evidence type="ECO:0000313" key="19">
    <source>
        <dbReference type="Proteomes" id="UP001597118"/>
    </source>
</evidence>
<evidence type="ECO:0000256" key="15">
    <source>
        <dbReference type="SAM" id="SignalP"/>
    </source>
</evidence>
<comment type="catalytic activity">
    <reaction evidence="1">
        <text>ATP + protein L-histidine = ADP + protein N-phospho-L-histidine.</text>
        <dbReference type="EC" id="2.7.13.3"/>
    </reaction>
</comment>
<evidence type="ECO:0000256" key="3">
    <source>
        <dbReference type="ARBA" id="ARBA00004948"/>
    </source>
</evidence>
<evidence type="ECO:0000256" key="12">
    <source>
        <dbReference type="ARBA" id="ARBA00033171"/>
    </source>
</evidence>
<dbReference type="SUPFAM" id="SSF53850">
    <property type="entry name" value="Periplasmic binding protein-like II"/>
    <property type="match status" value="1"/>
</dbReference>
<dbReference type="RefSeq" id="WP_379660935.1">
    <property type="nucleotide sequence ID" value="NZ_JBHUDG010000002.1"/>
</dbReference>
<sequence>MKSFVSFLLTCFLSQGFSLSLSAQSSKKVDLQLKWYHQFQFAGYYAAKIKGFYKDEGLDVDLIEGNINKSPLLEVVNGHADFGVTGADILYDYIRGVPVVVTSVIYQHTPYVFMVLKQSGIRSPANLYKKRVMVSNDQGWLLLRALFFREGVQLDSVKLLKHSWNNKDLIAGKVDAISAYSTAEPYQFTKTGHDVFLISPRDYGLDFYGDLIFTTKDYARENPEVVEAFNRASAKGWEYALHHKEELIAYILALPGVKERGITQDNLEFEAKETEKLILSNLVEIGHINIGRFQNMLDVYKELKMVSPTASIEGLIFKKNDLDWERVSLIIIISAALGASLLLLIFIWNRRLVKTVDKKTKELQIEIESRKIAEKTARQSEERLKLAMKSANIGLWEWNVNTHEFTLSKEWCFLLGIDPSKLPMRKNIFDFIYPEDIPALRKAFNTSRVELKRLSMYELRLLKEGGGDINVLVSFRIIKVGGKKIKKLSGVVVNIDNIKKHEQVLRQLSEELMLKNRELKKFAYITSHNLRAPVVNIVSLMEMFDSRELQKENKLIFDNLDLSVNRLSNTLNDLIEIISSSANETPEFSTLDFNLVFEDTCNSIKVDLERVSPLIVKDFQVSNLTYSRVYLESVYLNLVVNAIKYRMEGRSLCINVSTFEDHDYVYLKITDNGIGIDLKKNKHRLFELYQRFEPQIEGKGMGLFLVKSQIESLSGKITVESEVGVGTAFTIAFLKKV</sequence>
<comment type="function">
    <text evidence="2">Responsible for the formation of the pyrimidine heterocycle in the thiamine biosynthesis pathway. Catalyzes the formation of hydroxymethylpyrimidine phosphate (HMP-P) from histidine and pyridoxal phosphate (PLP). The protein uses PLP and the active site histidine to form HMP-P, generating an inactive enzyme. The enzyme can only undergo a single turnover, which suggests it is a suicide enzyme.</text>
</comment>
<feature type="domain" description="Histidine kinase" evidence="16">
    <location>
        <begin position="525"/>
        <end position="737"/>
    </location>
</feature>
<dbReference type="Proteomes" id="UP001597118">
    <property type="component" value="Unassembled WGS sequence"/>
</dbReference>
<evidence type="ECO:0000313" key="18">
    <source>
        <dbReference type="EMBL" id="MFD1628551.1"/>
    </source>
</evidence>
<dbReference type="InterPro" id="IPR003594">
    <property type="entry name" value="HATPase_dom"/>
</dbReference>
<evidence type="ECO:0000256" key="6">
    <source>
        <dbReference type="ARBA" id="ARBA00012438"/>
    </source>
</evidence>
<dbReference type="InterPro" id="IPR004358">
    <property type="entry name" value="Sig_transdc_His_kin-like_C"/>
</dbReference>
<evidence type="ECO:0000256" key="7">
    <source>
        <dbReference type="ARBA" id="ARBA00022679"/>
    </source>
</evidence>
<gene>
    <name evidence="18" type="ORF">ACFSAH_01610</name>
</gene>
<dbReference type="Gene3D" id="3.30.450.20">
    <property type="entry name" value="PAS domain"/>
    <property type="match status" value="1"/>
</dbReference>
<dbReference type="NCBIfam" id="TIGR00229">
    <property type="entry name" value="sensory_box"/>
    <property type="match status" value="1"/>
</dbReference>
<dbReference type="Pfam" id="PF02518">
    <property type="entry name" value="HATPase_c"/>
    <property type="match status" value="1"/>
</dbReference>
<dbReference type="SUPFAM" id="SSF55874">
    <property type="entry name" value="ATPase domain of HSP90 chaperone/DNA topoisomerase II/histidine kinase"/>
    <property type="match status" value="1"/>
</dbReference>
<keyword evidence="14" id="KW-1133">Transmembrane helix</keyword>
<reference evidence="19" key="1">
    <citation type="journal article" date="2019" name="Int. J. Syst. Evol. Microbiol.">
        <title>The Global Catalogue of Microorganisms (GCM) 10K type strain sequencing project: providing services to taxonomists for standard genome sequencing and annotation.</title>
        <authorList>
            <consortium name="The Broad Institute Genomics Platform"/>
            <consortium name="The Broad Institute Genome Sequencing Center for Infectious Disease"/>
            <person name="Wu L."/>
            <person name="Ma J."/>
        </authorList>
    </citation>
    <scope>NUCLEOTIDE SEQUENCE [LARGE SCALE GENOMIC DNA]</scope>
    <source>
        <strain evidence="19">CCUG 53762</strain>
    </source>
</reference>
<dbReference type="Gene3D" id="3.30.565.10">
    <property type="entry name" value="Histidine kinase-like ATPase, C-terminal domain"/>
    <property type="match status" value="1"/>
</dbReference>
<dbReference type="InterPro" id="IPR036890">
    <property type="entry name" value="HATPase_C_sf"/>
</dbReference>
<keyword evidence="10" id="KW-0784">Thiamine biosynthesis</keyword>
<evidence type="ECO:0000256" key="10">
    <source>
        <dbReference type="ARBA" id="ARBA00022977"/>
    </source>
</evidence>
<dbReference type="InterPro" id="IPR015168">
    <property type="entry name" value="SsuA/THI5"/>
</dbReference>
<evidence type="ECO:0000256" key="5">
    <source>
        <dbReference type="ARBA" id="ARBA00011738"/>
    </source>
</evidence>
<dbReference type="PROSITE" id="PS50109">
    <property type="entry name" value="HIS_KIN"/>
    <property type="match status" value="1"/>
</dbReference>
<evidence type="ECO:0000256" key="2">
    <source>
        <dbReference type="ARBA" id="ARBA00003469"/>
    </source>
</evidence>
<evidence type="ECO:0000256" key="9">
    <source>
        <dbReference type="ARBA" id="ARBA00022898"/>
    </source>
</evidence>
<name>A0ABW4IAE6_9SPHI</name>
<comment type="subunit">
    <text evidence="5">Homodimer.</text>
</comment>
<dbReference type="Gene3D" id="1.10.287.130">
    <property type="match status" value="1"/>
</dbReference>
<dbReference type="InterPro" id="IPR005467">
    <property type="entry name" value="His_kinase_dom"/>
</dbReference>